<evidence type="ECO:0000313" key="1">
    <source>
        <dbReference type="EMBL" id="OEL12142.1"/>
    </source>
</evidence>
<sequence length="66" mass="7880">MKNFKKPILIVHSKEDRVVNFKLGKQIFKNANQPKEFFEIDKPHINGIRFYHNEISNKIDSLILKK</sequence>
<gene>
    <name evidence="1" type="ORF">BHF72_1330</name>
</gene>
<accession>A0A1E5UGX4</accession>
<proteinExistence type="predicted"/>
<dbReference type="Proteomes" id="UP000095601">
    <property type="component" value="Unassembled WGS sequence"/>
</dbReference>
<protein>
    <submittedName>
        <fullName evidence="1">Uncharacterized protein</fullName>
    </submittedName>
</protein>
<evidence type="ECO:0000313" key="2">
    <source>
        <dbReference type="Proteomes" id="UP000095601"/>
    </source>
</evidence>
<dbReference type="STRING" id="237258.SAMN04489756_10981"/>
<organism evidence="1 2">
    <name type="scientific">Cloacibacterium normanense</name>
    <dbReference type="NCBI Taxonomy" id="237258"/>
    <lineage>
        <taxon>Bacteria</taxon>
        <taxon>Pseudomonadati</taxon>
        <taxon>Bacteroidota</taxon>
        <taxon>Flavobacteriia</taxon>
        <taxon>Flavobacteriales</taxon>
        <taxon>Weeksellaceae</taxon>
    </lineage>
</organism>
<comment type="caution">
    <text evidence="1">The sequence shown here is derived from an EMBL/GenBank/DDBJ whole genome shotgun (WGS) entry which is preliminary data.</text>
</comment>
<dbReference type="EMBL" id="MKGI01000011">
    <property type="protein sequence ID" value="OEL12142.1"/>
    <property type="molecule type" value="Genomic_DNA"/>
</dbReference>
<name>A0A1E5UGX4_9FLAO</name>
<dbReference type="Gene3D" id="3.40.50.1820">
    <property type="entry name" value="alpha/beta hydrolase"/>
    <property type="match status" value="1"/>
</dbReference>
<dbReference type="AlphaFoldDB" id="A0A1E5UGX4"/>
<reference evidence="1 2" key="1">
    <citation type="submission" date="2016-09" db="EMBL/GenBank/DDBJ databases">
        <authorList>
            <person name="Capua I."/>
            <person name="De Benedictis P."/>
            <person name="Joannis T."/>
            <person name="Lombin L.H."/>
            <person name="Cattoli G."/>
        </authorList>
    </citation>
    <scope>NUCLEOTIDE SEQUENCE [LARGE SCALE GENOMIC DNA]</scope>
    <source>
        <strain evidence="1 2">NRS-1</strain>
    </source>
</reference>
<dbReference type="SUPFAM" id="SSF53474">
    <property type="entry name" value="alpha/beta-Hydrolases"/>
    <property type="match status" value="1"/>
</dbReference>
<dbReference type="InterPro" id="IPR029058">
    <property type="entry name" value="AB_hydrolase_fold"/>
</dbReference>
<keyword evidence="2" id="KW-1185">Reference proteome</keyword>